<feature type="region of interest" description="Disordered" evidence="1">
    <location>
        <begin position="1"/>
        <end position="26"/>
    </location>
</feature>
<gene>
    <name evidence="2" type="ORF">PCOR1329_LOCUS66059</name>
</gene>
<feature type="non-terminal residue" evidence="2">
    <location>
        <position position="1"/>
    </location>
</feature>
<dbReference type="Proteomes" id="UP001189429">
    <property type="component" value="Unassembled WGS sequence"/>
</dbReference>
<evidence type="ECO:0000256" key="1">
    <source>
        <dbReference type="SAM" id="MobiDB-lite"/>
    </source>
</evidence>
<sequence length="87" mass="9556">ADAHARELGALEEARRSAERERGQQLQQLLEERDAMAREHASALGAAQRRVAELEERAQAAATSTEMTQKSRQVAELMGELAGQTAR</sequence>
<proteinExistence type="predicted"/>
<dbReference type="EMBL" id="CAUYUJ010018492">
    <property type="protein sequence ID" value="CAK0883999.1"/>
    <property type="molecule type" value="Genomic_DNA"/>
</dbReference>
<reference evidence="2" key="1">
    <citation type="submission" date="2023-10" db="EMBL/GenBank/DDBJ databases">
        <authorList>
            <person name="Chen Y."/>
            <person name="Shah S."/>
            <person name="Dougan E. K."/>
            <person name="Thang M."/>
            <person name="Chan C."/>
        </authorList>
    </citation>
    <scope>NUCLEOTIDE SEQUENCE [LARGE SCALE GENOMIC DNA]</scope>
</reference>
<organism evidence="2 3">
    <name type="scientific">Prorocentrum cordatum</name>
    <dbReference type="NCBI Taxonomy" id="2364126"/>
    <lineage>
        <taxon>Eukaryota</taxon>
        <taxon>Sar</taxon>
        <taxon>Alveolata</taxon>
        <taxon>Dinophyceae</taxon>
        <taxon>Prorocentrales</taxon>
        <taxon>Prorocentraceae</taxon>
        <taxon>Prorocentrum</taxon>
    </lineage>
</organism>
<feature type="compositionally biased region" description="Basic and acidic residues" evidence="1">
    <location>
        <begin position="1"/>
        <end position="23"/>
    </location>
</feature>
<evidence type="ECO:0000313" key="3">
    <source>
        <dbReference type="Proteomes" id="UP001189429"/>
    </source>
</evidence>
<comment type="caution">
    <text evidence="2">The sequence shown here is derived from an EMBL/GenBank/DDBJ whole genome shotgun (WGS) entry which is preliminary data.</text>
</comment>
<evidence type="ECO:0000313" key="2">
    <source>
        <dbReference type="EMBL" id="CAK0883999.1"/>
    </source>
</evidence>
<name>A0ABN9WCG2_9DINO</name>
<accession>A0ABN9WCG2</accession>
<feature type="non-terminal residue" evidence="2">
    <location>
        <position position="87"/>
    </location>
</feature>
<evidence type="ECO:0008006" key="4">
    <source>
        <dbReference type="Google" id="ProtNLM"/>
    </source>
</evidence>
<keyword evidence="3" id="KW-1185">Reference proteome</keyword>
<protein>
    <recommendedName>
        <fullName evidence="4">Cellulose-binding protein</fullName>
    </recommendedName>
</protein>